<dbReference type="PANTHER" id="PTHR40375:SF2">
    <property type="entry name" value="SPORULATION-SPECIFIC PROTEIN 22"/>
    <property type="match status" value="1"/>
</dbReference>
<name>A0AAV9JS35_9PEZI</name>
<gene>
    <name evidence="2" type="ORF">LTR36_010567</name>
</gene>
<accession>A0AAV9JS35</accession>
<dbReference type="Pfam" id="PF08631">
    <property type="entry name" value="SPO22"/>
    <property type="match status" value="1"/>
</dbReference>
<reference evidence="2 3" key="1">
    <citation type="submission" date="2021-11" db="EMBL/GenBank/DDBJ databases">
        <title>Black yeast isolated from Biological Soil Crust.</title>
        <authorList>
            <person name="Kurbessoian T."/>
        </authorList>
    </citation>
    <scope>NUCLEOTIDE SEQUENCE [LARGE SCALE GENOMIC DNA]</scope>
    <source>
        <strain evidence="2 3">CCFEE 5522</strain>
    </source>
</reference>
<evidence type="ECO:0000313" key="2">
    <source>
        <dbReference type="EMBL" id="KAK4547848.1"/>
    </source>
</evidence>
<dbReference type="EMBL" id="JAVFHQ010000009">
    <property type="protein sequence ID" value="KAK4547848.1"/>
    <property type="molecule type" value="Genomic_DNA"/>
</dbReference>
<evidence type="ECO:0000313" key="3">
    <source>
        <dbReference type="Proteomes" id="UP001324427"/>
    </source>
</evidence>
<dbReference type="AlphaFoldDB" id="A0AAV9JS35"/>
<dbReference type="InterPro" id="IPR039057">
    <property type="entry name" value="Spo22/ZIP4"/>
</dbReference>
<keyword evidence="3" id="KW-1185">Reference proteome</keyword>
<dbReference type="PANTHER" id="PTHR40375">
    <property type="entry name" value="SPORULATION-SPECIFIC PROTEIN 22"/>
    <property type="match status" value="1"/>
</dbReference>
<protein>
    <recommendedName>
        <fullName evidence="4">Protein ZIP4 homolog</fullName>
    </recommendedName>
</protein>
<dbReference type="GO" id="GO:0090173">
    <property type="term" value="P:regulation of synaptonemal complex assembly"/>
    <property type="evidence" value="ECO:0007669"/>
    <property type="project" value="InterPro"/>
</dbReference>
<proteinExistence type="predicted"/>
<dbReference type="InterPro" id="IPR013940">
    <property type="entry name" value="Spo22/ZIP4/TEX11"/>
</dbReference>
<organism evidence="2 3">
    <name type="scientific">Oleoguttula mirabilis</name>
    <dbReference type="NCBI Taxonomy" id="1507867"/>
    <lineage>
        <taxon>Eukaryota</taxon>
        <taxon>Fungi</taxon>
        <taxon>Dikarya</taxon>
        <taxon>Ascomycota</taxon>
        <taxon>Pezizomycotina</taxon>
        <taxon>Dothideomycetes</taxon>
        <taxon>Dothideomycetidae</taxon>
        <taxon>Mycosphaerellales</taxon>
        <taxon>Teratosphaeriaceae</taxon>
        <taxon>Oleoguttula</taxon>
    </lineage>
</organism>
<dbReference type="GO" id="GO:0051321">
    <property type="term" value="P:meiotic cell cycle"/>
    <property type="evidence" value="ECO:0007669"/>
    <property type="project" value="UniProtKB-KW"/>
</dbReference>
<comment type="caution">
    <text evidence="2">The sequence shown here is derived from an EMBL/GenBank/DDBJ whole genome shotgun (WGS) entry which is preliminary data.</text>
</comment>
<sequence>MAPLKPVKKDATDKRVQHIVDCVTKTCALLKDRASIPASLEAELEAIIKRSFPLPSSAALAGKSTSTSFDTLGSQLWNAATNIIRDEENQHDPKISRNDIARLTVLLRTCAFLLIDAAHQTSSRRSKDDDQRVRTFKIANKACRFCLDHEELELALKVLERSSDYVSRTEEEWPIVQIADIVGFGHGDHQLALRRLVAEYYLLRMTHAWKSDRFDMADHFFNKLSARELTSSADLAEKAADLFYEAGRSLAASRQPQPTIKWCERALSTLDSSDLESLSQDAPELRLAITGTLVEALSSTGTAVDRDRAAQVMDELESNYGMGNRVALSVMRFQLLCAQEPVDVRSLTAVLQHTIRLALMTDRSFKTIMQTINKARRISGHCALTALNELITLRLLSDILPDAQEESVSRDRLEKATVSYVLFATTQDEASPTQTIAGLQTLFDTVIKRSNSALSAKATHAAQTLIWKTAGAPRADIADEWCKLLRHPIFDSAGQLNKARIGRKAMMTALTRHDIEAAREAFFGMPQATRDEDMSRYLAFKIALRSSDHEFATESLQVITKHADRDPTFLYACVLEAQQSDHRHLAVAALQGLLDKQPPGVHLPSLLRCTARLLIGELDAKERSLDEMMDEVVLLFERAGADVKVFRQGTDDQWRAEIQWWSKNAYNLALRLCGDIHPEHLVRLLNVCIRFLECYPNDGGLMHDDVLTCRRSLCHFLSASALIVLARSSEESSEYALQCYLRARREIEAFVAQARRLEDLQADGDKSQDIDNMMARKFELLKFDLECILRLQQWDQLDEAVRAFLDFRDADRWDSLADLALIVHEQASAQGVAPNASARIPELLQKCINETWRKDKDIAKMSRWLRLTFTIHLQDDDGDLALKIVQQAASIAEKGYDGNADAYPQDELEWLATMAFNKAVDALSLRDAPASATWIDAAMELARYSDDNGALHANLTNRRREAEGRMKGVIRP</sequence>
<dbReference type="Proteomes" id="UP001324427">
    <property type="component" value="Unassembled WGS sequence"/>
</dbReference>
<keyword evidence="1" id="KW-0469">Meiosis</keyword>
<evidence type="ECO:0000256" key="1">
    <source>
        <dbReference type="ARBA" id="ARBA00023254"/>
    </source>
</evidence>
<evidence type="ECO:0008006" key="4">
    <source>
        <dbReference type="Google" id="ProtNLM"/>
    </source>
</evidence>